<gene>
    <name evidence="1" type="ORF">AB6A40_011099</name>
</gene>
<name>A0ABD6F4A4_9BILA</name>
<reference evidence="1 2" key="1">
    <citation type="submission" date="2024-08" db="EMBL/GenBank/DDBJ databases">
        <title>Gnathostoma spinigerum genome.</title>
        <authorList>
            <person name="Gonzalez-Bertolin B."/>
            <person name="Monzon S."/>
            <person name="Zaballos A."/>
            <person name="Jimenez P."/>
            <person name="Dekumyoy P."/>
            <person name="Varona S."/>
            <person name="Cuesta I."/>
            <person name="Sumanam S."/>
            <person name="Adisakwattana P."/>
            <person name="Gasser R.B."/>
            <person name="Hernandez-Gonzalez A."/>
            <person name="Young N.D."/>
            <person name="Perteguer M.J."/>
        </authorList>
    </citation>
    <scope>NUCLEOTIDE SEQUENCE [LARGE SCALE GENOMIC DNA]</scope>
    <source>
        <strain evidence="1">AL3</strain>
        <tissue evidence="1">Liver</tissue>
    </source>
</reference>
<dbReference type="AlphaFoldDB" id="A0ABD6F4A4"/>
<dbReference type="EMBL" id="JBGFUD010017152">
    <property type="protein sequence ID" value="MFH4984390.1"/>
    <property type="molecule type" value="Genomic_DNA"/>
</dbReference>
<evidence type="ECO:0000313" key="2">
    <source>
        <dbReference type="Proteomes" id="UP001608902"/>
    </source>
</evidence>
<evidence type="ECO:0000313" key="1">
    <source>
        <dbReference type="EMBL" id="MFH4984390.1"/>
    </source>
</evidence>
<protein>
    <submittedName>
        <fullName evidence="1">Uncharacterized protein</fullName>
    </submittedName>
</protein>
<accession>A0ABD6F4A4</accession>
<organism evidence="1 2">
    <name type="scientific">Gnathostoma spinigerum</name>
    <dbReference type="NCBI Taxonomy" id="75299"/>
    <lineage>
        <taxon>Eukaryota</taxon>
        <taxon>Metazoa</taxon>
        <taxon>Ecdysozoa</taxon>
        <taxon>Nematoda</taxon>
        <taxon>Chromadorea</taxon>
        <taxon>Rhabditida</taxon>
        <taxon>Spirurina</taxon>
        <taxon>Gnathostomatomorpha</taxon>
        <taxon>Gnathostomatoidea</taxon>
        <taxon>Gnathostomatidae</taxon>
        <taxon>Gnathostoma</taxon>
    </lineage>
</organism>
<dbReference type="Proteomes" id="UP001608902">
    <property type="component" value="Unassembled WGS sequence"/>
</dbReference>
<sequence>MEFVSTYVPHQSTYANDPPFIGYCDGHLSHKESINTGGPYAHLHVYPYIIPVFNERLSLNKKKRWLTSGGLKSKVGTYEDDERKIRVSFVRSVMSHIERKSNNGGEIKEVLPRKDVEVITASKLGIKHWQNVRTNHTDLLRQPMPPKRISGHGNSNYSDVCEDSMLGEEYLHIVYTETTHRVSKKEASKLQRCERNEKKKIRRQYVTPQAKCKAVSAGEYFKEYSEDMKFIDDYEGIDDHPALIASGSRENTLKDFIVDRPSKRFRMRRLKVKAECPEYYYPSQMPNNTDDENFNDSAENPLNNIHFPYPDPLPSCTVVLEEDLESNHQVMQLMASANKIMRFSPETFILHSARDNCFLGCGLTEKFQGYVSFCLATECSASGTLQRVIRLTFNSTEERKPETRPEKQKIATPIDFRHILPADCFLSADCSEENDCRKAAVDNWLRTINDVRFYEYKNI</sequence>
<comment type="caution">
    <text evidence="1">The sequence shown here is derived from an EMBL/GenBank/DDBJ whole genome shotgun (WGS) entry which is preliminary data.</text>
</comment>
<keyword evidence="2" id="KW-1185">Reference proteome</keyword>
<proteinExistence type="predicted"/>